<feature type="region of interest" description="Disordered" evidence="1">
    <location>
        <begin position="101"/>
        <end position="131"/>
    </location>
</feature>
<evidence type="ECO:0000313" key="4">
    <source>
        <dbReference type="Proteomes" id="UP001610335"/>
    </source>
</evidence>
<dbReference type="Gene3D" id="3.50.50.60">
    <property type="entry name" value="FAD/NAD(P)-binding domain"/>
    <property type="match status" value="1"/>
</dbReference>
<dbReference type="InterPro" id="IPR006076">
    <property type="entry name" value="FAD-dep_OxRdtase"/>
</dbReference>
<dbReference type="SUPFAM" id="SSF51905">
    <property type="entry name" value="FAD/NAD(P)-binding domain"/>
    <property type="match status" value="1"/>
</dbReference>
<proteinExistence type="predicted"/>
<dbReference type="PANTHER" id="PTHR13847">
    <property type="entry name" value="SARCOSINE DEHYDROGENASE-RELATED"/>
    <property type="match status" value="1"/>
</dbReference>
<evidence type="ECO:0000313" key="3">
    <source>
        <dbReference type="EMBL" id="KAL2833747.1"/>
    </source>
</evidence>
<organism evidence="3 4">
    <name type="scientific">Aspergillus cavernicola</name>
    <dbReference type="NCBI Taxonomy" id="176166"/>
    <lineage>
        <taxon>Eukaryota</taxon>
        <taxon>Fungi</taxon>
        <taxon>Dikarya</taxon>
        <taxon>Ascomycota</taxon>
        <taxon>Pezizomycotina</taxon>
        <taxon>Eurotiomycetes</taxon>
        <taxon>Eurotiomycetidae</taxon>
        <taxon>Eurotiales</taxon>
        <taxon>Aspergillaceae</taxon>
        <taxon>Aspergillus</taxon>
        <taxon>Aspergillus subgen. Nidulantes</taxon>
    </lineage>
</organism>
<feature type="domain" description="FAD dependent oxidoreductase" evidence="2">
    <location>
        <begin position="4"/>
        <end position="416"/>
    </location>
</feature>
<comment type="caution">
    <text evidence="3">The sequence shown here is derived from an EMBL/GenBank/DDBJ whole genome shotgun (WGS) entry which is preliminary data.</text>
</comment>
<name>A0ABR4J1M3_9EURO</name>
<reference evidence="3 4" key="1">
    <citation type="submission" date="2024-07" db="EMBL/GenBank/DDBJ databases">
        <title>Section-level genome sequencing and comparative genomics of Aspergillus sections Usti and Cavernicolus.</title>
        <authorList>
            <consortium name="Lawrence Berkeley National Laboratory"/>
            <person name="Nybo J.L."/>
            <person name="Vesth T.C."/>
            <person name="Theobald S."/>
            <person name="Frisvad J.C."/>
            <person name="Larsen T.O."/>
            <person name="Kjaerboelling I."/>
            <person name="Rothschild-Mancinelli K."/>
            <person name="Lyhne E.K."/>
            <person name="Kogle M.E."/>
            <person name="Barry K."/>
            <person name="Clum A."/>
            <person name="Na H."/>
            <person name="Ledsgaard L."/>
            <person name="Lin J."/>
            <person name="Lipzen A."/>
            <person name="Kuo A."/>
            <person name="Riley R."/>
            <person name="Mondo S."/>
            <person name="LaButti K."/>
            <person name="Haridas S."/>
            <person name="Pangalinan J."/>
            <person name="Salamov A.A."/>
            <person name="Simmons B.A."/>
            <person name="Magnuson J.K."/>
            <person name="Chen J."/>
            <person name="Drula E."/>
            <person name="Henrissat B."/>
            <person name="Wiebenga A."/>
            <person name="Lubbers R.J."/>
            <person name="Gomes A.C."/>
            <person name="Makela M.R."/>
            <person name="Stajich J."/>
            <person name="Grigoriev I.V."/>
            <person name="Mortensen U.H."/>
            <person name="De vries R.P."/>
            <person name="Baker S.E."/>
            <person name="Andersen M.R."/>
        </authorList>
    </citation>
    <scope>NUCLEOTIDE SEQUENCE [LARGE SCALE GENOMIC DNA]</scope>
    <source>
        <strain evidence="3 4">CBS 600.67</strain>
    </source>
</reference>
<gene>
    <name evidence="3" type="ORF">BDW59DRAFT_138131</name>
</gene>
<dbReference type="Gene3D" id="3.30.9.10">
    <property type="entry name" value="D-Amino Acid Oxidase, subunit A, domain 2"/>
    <property type="match status" value="1"/>
</dbReference>
<keyword evidence="4" id="KW-1185">Reference proteome</keyword>
<sequence>MPTIILGGGIIGASIAYYLTEQQEKQQQQNDPEIHIIESSSTLFSSASGYAAGFLAKDWFEPSLLPLAALSFEMHESLAKAQGGEKKWGFMKGTALSLGSTDAGSGGARGDDWLRSGTSRAETATSSRPVVTEGPGWLTAQKGTAIERISEGDDVAQVDPLRLSQFLLEKAMSRGVNLHQPSKATSLITDEKGLITAVKITNIDTKIETILPCTNLIIAAGAWTPRVFESLFSSSSTTFPIYPLAGYSLVVRSPRYTAEHEAKTNGASHAVFTTHPPSCGFSPEIFSREGNEIYIAGLNSQVIPVPDRVDDLKHFFEEKEMNKLKNVMVRLMGKLPTGSPEAIEEVSNINDLEIIREGLCFRPVAERGVPFVSRVDDSVLGDGVKTSNDGGVFVASGHGPWGISLSLGTGKVVADLVRGIKPAVDISGLGVGSSRAKL</sequence>
<evidence type="ECO:0000259" key="2">
    <source>
        <dbReference type="Pfam" id="PF01266"/>
    </source>
</evidence>
<dbReference type="EMBL" id="JBFXLS010000003">
    <property type="protein sequence ID" value="KAL2833747.1"/>
    <property type="molecule type" value="Genomic_DNA"/>
</dbReference>
<dbReference type="PANTHER" id="PTHR13847:SF185">
    <property type="entry name" value="FAD DEPENDENT OXIDOREDUCTASE SUPERFAMILY (AFU_ORTHOLOGUE AFUA_3G02360)"/>
    <property type="match status" value="1"/>
</dbReference>
<protein>
    <submittedName>
        <fullName evidence="3">FAD dependent oxidoreductase</fullName>
    </submittedName>
</protein>
<dbReference type="InterPro" id="IPR036188">
    <property type="entry name" value="FAD/NAD-bd_sf"/>
</dbReference>
<evidence type="ECO:0000256" key="1">
    <source>
        <dbReference type="SAM" id="MobiDB-lite"/>
    </source>
</evidence>
<dbReference type="Pfam" id="PF01266">
    <property type="entry name" value="DAO"/>
    <property type="match status" value="1"/>
</dbReference>
<dbReference type="Proteomes" id="UP001610335">
    <property type="component" value="Unassembled WGS sequence"/>
</dbReference>
<accession>A0ABR4J1M3</accession>
<feature type="compositionally biased region" description="Polar residues" evidence="1">
    <location>
        <begin position="116"/>
        <end position="129"/>
    </location>
</feature>